<dbReference type="AlphaFoldDB" id="A0A3E4QYR5"/>
<dbReference type="InterPro" id="IPR054738">
    <property type="entry name" value="Siphovirus-type_tail_C"/>
</dbReference>
<dbReference type="Pfam" id="PF22768">
    <property type="entry name" value="SPP1_Dit"/>
    <property type="match status" value="1"/>
</dbReference>
<organism evidence="2 3">
    <name type="scientific">Collinsella tanakaei</name>
    <dbReference type="NCBI Taxonomy" id="626935"/>
    <lineage>
        <taxon>Bacteria</taxon>
        <taxon>Bacillati</taxon>
        <taxon>Actinomycetota</taxon>
        <taxon>Coriobacteriia</taxon>
        <taxon>Coriobacteriales</taxon>
        <taxon>Coriobacteriaceae</taxon>
        <taxon>Collinsella</taxon>
    </lineage>
</organism>
<dbReference type="Gene3D" id="2.60.120.860">
    <property type="match status" value="1"/>
</dbReference>
<evidence type="ECO:0000313" key="2">
    <source>
        <dbReference type="EMBL" id="RGL12352.1"/>
    </source>
</evidence>
<proteinExistence type="predicted"/>
<evidence type="ECO:0000259" key="1">
    <source>
        <dbReference type="Pfam" id="PF22768"/>
    </source>
</evidence>
<comment type="caution">
    <text evidence="2">The sequence shown here is derived from an EMBL/GenBank/DDBJ whole genome shotgun (WGS) entry which is preliminary data.</text>
</comment>
<dbReference type="EMBL" id="QSRJ01000001">
    <property type="protein sequence ID" value="RGL12352.1"/>
    <property type="molecule type" value="Genomic_DNA"/>
</dbReference>
<accession>A0A3E4QYR5</accession>
<sequence>MTSMKIVRSDGRELVATDGWQGWLIADRGLEDWLELDISITTAANVLTDGSRLVGKRVEECERTAKIMYVGPRGRAEVRDEILSFLNPKYRFKAYVTHMGRTRWAEGELSARSVPLEPEGRPCRATFSILCCDPYLRDSRGNEAAFGDATPTFGFPFVSHVKVPASDGRRLPIGFNASRLIYDGKNTVYNSGDVPTMYRVRIEAEGELVNPTITKDGKHVKLLTTLKAGDVALIDFESAPTRVTINGNNALQLTSRDSSFTGMRMQVGANTFTFTIDNEANRSLAKVQVLFHKKYLGV</sequence>
<reference evidence="2 3" key="1">
    <citation type="submission" date="2018-08" db="EMBL/GenBank/DDBJ databases">
        <title>A genome reference for cultivated species of the human gut microbiota.</title>
        <authorList>
            <person name="Zou Y."/>
            <person name="Xue W."/>
            <person name="Luo G."/>
        </authorList>
    </citation>
    <scope>NUCLEOTIDE SEQUENCE [LARGE SCALE GENOMIC DNA]</scope>
    <source>
        <strain evidence="2 3">TF08-14</strain>
    </source>
</reference>
<gene>
    <name evidence="2" type="ORF">DXC81_01470</name>
</gene>
<name>A0A3E4QYR5_9ACTN</name>
<evidence type="ECO:0000313" key="3">
    <source>
        <dbReference type="Proteomes" id="UP000260943"/>
    </source>
</evidence>
<feature type="domain" description="Siphovirus-type tail component C-terminal" evidence="1">
    <location>
        <begin position="192"/>
        <end position="281"/>
    </location>
</feature>
<protein>
    <recommendedName>
        <fullName evidence="1">Siphovirus-type tail component C-terminal domain-containing protein</fullName>
    </recommendedName>
</protein>
<dbReference type="Proteomes" id="UP000260943">
    <property type="component" value="Unassembled WGS sequence"/>
</dbReference>